<gene>
    <name evidence="9" type="primary">LOC106178260</name>
</gene>
<keyword evidence="2" id="KW-0732">Signal</keyword>
<evidence type="ECO:0000313" key="8">
    <source>
        <dbReference type="Proteomes" id="UP000085678"/>
    </source>
</evidence>
<dbReference type="KEGG" id="lak:106178260"/>
<dbReference type="SUPFAM" id="SSF57196">
    <property type="entry name" value="EGF/Laminin"/>
    <property type="match status" value="2"/>
</dbReference>
<evidence type="ECO:0000256" key="3">
    <source>
        <dbReference type="ARBA" id="ARBA00022737"/>
    </source>
</evidence>
<evidence type="ECO:0000256" key="1">
    <source>
        <dbReference type="ARBA" id="ARBA00022536"/>
    </source>
</evidence>
<dbReference type="InterPro" id="IPR052235">
    <property type="entry name" value="Nephronectin_domain"/>
</dbReference>
<evidence type="ECO:0000256" key="6">
    <source>
        <dbReference type="SAM" id="Phobius"/>
    </source>
</evidence>
<dbReference type="FunFam" id="2.10.25.10:FF:000240">
    <property type="entry name" value="Vitamin K-dependent protein S"/>
    <property type="match status" value="1"/>
</dbReference>
<keyword evidence="6" id="KW-1133">Transmembrane helix</keyword>
<keyword evidence="1" id="KW-0245">EGF-like domain</keyword>
<dbReference type="InterPro" id="IPR018097">
    <property type="entry name" value="EGF_Ca-bd_CS"/>
</dbReference>
<dbReference type="GO" id="GO:0005509">
    <property type="term" value="F:calcium ion binding"/>
    <property type="evidence" value="ECO:0007669"/>
    <property type="project" value="InterPro"/>
</dbReference>
<feature type="compositionally biased region" description="Pro residues" evidence="5">
    <location>
        <begin position="1"/>
        <end position="23"/>
    </location>
</feature>
<feature type="region of interest" description="Disordered" evidence="5">
    <location>
        <begin position="1"/>
        <end position="26"/>
    </location>
</feature>
<dbReference type="OrthoDB" id="10045365at2759"/>
<sequence>MGPQGPPGPPGGPPGPPGPPGPASPFATNECEDNNGNCSQICVDTYDGYCCMCKAGYKLEPLMIPGCTVDNIVCRETLDAGYQCICNIGTKMIPVNGTDCINFDECSVANGGCHQKCTDTDGSYYCSCVPGFRLGPDMHTCVDVDECENATLSKVCPSGATCINSYGSYRCFQENAIASVSGAQSGNPDPTETSVSSTLQQKGIGLQTDVLTIWIAIITGAVILNFLSNFAICLKQRRSETTGKSAEYAFDDIPASSTTTMGGSTSRMVANY</sequence>
<evidence type="ECO:0000256" key="4">
    <source>
        <dbReference type="ARBA" id="ARBA00023157"/>
    </source>
</evidence>
<dbReference type="InterPro" id="IPR001881">
    <property type="entry name" value="EGF-like_Ca-bd_dom"/>
</dbReference>
<evidence type="ECO:0000256" key="5">
    <source>
        <dbReference type="SAM" id="MobiDB-lite"/>
    </source>
</evidence>
<keyword evidence="8" id="KW-1185">Reference proteome</keyword>
<dbReference type="InterPro" id="IPR000742">
    <property type="entry name" value="EGF"/>
</dbReference>
<accession>A0A1S3K2G6</accession>
<evidence type="ECO:0000256" key="2">
    <source>
        <dbReference type="ARBA" id="ARBA00022729"/>
    </source>
</evidence>
<dbReference type="PROSITE" id="PS00010">
    <property type="entry name" value="ASX_HYDROXYL"/>
    <property type="match status" value="1"/>
</dbReference>
<dbReference type="Gene3D" id="2.10.25.10">
    <property type="entry name" value="Laminin"/>
    <property type="match status" value="3"/>
</dbReference>
<dbReference type="PANTHER" id="PTHR24050:SF27">
    <property type="entry name" value="FIBRILLIN-1"/>
    <property type="match status" value="1"/>
</dbReference>
<dbReference type="Pfam" id="PF07645">
    <property type="entry name" value="EGF_CA"/>
    <property type="match status" value="1"/>
</dbReference>
<dbReference type="GO" id="GO:0005576">
    <property type="term" value="C:extracellular region"/>
    <property type="evidence" value="ECO:0007669"/>
    <property type="project" value="UniProtKB-SubCell"/>
</dbReference>
<reference evidence="9" key="2">
    <citation type="submission" date="2025-08" db="UniProtKB">
        <authorList>
            <consortium name="RefSeq"/>
        </authorList>
    </citation>
    <scope>IDENTIFICATION</scope>
</reference>
<dbReference type="PROSITE" id="PS01186">
    <property type="entry name" value="EGF_2"/>
    <property type="match status" value="1"/>
</dbReference>
<dbReference type="AlphaFoldDB" id="A0A1S3K2G6"/>
<feature type="transmembrane region" description="Helical" evidence="6">
    <location>
        <begin position="211"/>
        <end position="234"/>
    </location>
</feature>
<protein>
    <submittedName>
        <fullName evidence="9">Fibrillin-1</fullName>
    </submittedName>
</protein>
<dbReference type="PANTHER" id="PTHR24050">
    <property type="entry name" value="PA14 DOMAIN-CONTAINING PROTEIN"/>
    <property type="match status" value="1"/>
</dbReference>
<dbReference type="RefSeq" id="XP_013416830.1">
    <property type="nucleotide sequence ID" value="XM_013561376.1"/>
</dbReference>
<feature type="domain" description="EGF-like" evidence="7">
    <location>
        <begin position="126"/>
        <end position="141"/>
    </location>
</feature>
<dbReference type="Pfam" id="PF14670">
    <property type="entry name" value="FXa_inhibition"/>
    <property type="match status" value="1"/>
</dbReference>
<keyword evidence="4" id="KW-1015">Disulfide bond</keyword>
<keyword evidence="6" id="KW-0472">Membrane</keyword>
<name>A0A1S3K2G6_LINAN</name>
<evidence type="ECO:0000313" key="9">
    <source>
        <dbReference type="RefSeq" id="XP_013416830.1"/>
    </source>
</evidence>
<dbReference type="PROSITE" id="PS01187">
    <property type="entry name" value="EGF_CA"/>
    <property type="match status" value="1"/>
</dbReference>
<proteinExistence type="predicted"/>
<dbReference type="STRING" id="7574.A0A1S3K2G6"/>
<dbReference type="InterPro" id="IPR000152">
    <property type="entry name" value="EGF-type_Asp/Asn_hydroxyl_site"/>
</dbReference>
<dbReference type="Proteomes" id="UP000085678">
    <property type="component" value="Unplaced"/>
</dbReference>
<dbReference type="InterPro" id="IPR049883">
    <property type="entry name" value="NOTCH1_EGF-like"/>
</dbReference>
<evidence type="ECO:0000259" key="7">
    <source>
        <dbReference type="PROSITE" id="PS01186"/>
    </source>
</evidence>
<keyword evidence="3" id="KW-0677">Repeat</keyword>
<dbReference type="SMART" id="SM00179">
    <property type="entry name" value="EGF_CA"/>
    <property type="match status" value="3"/>
</dbReference>
<dbReference type="CDD" id="cd00054">
    <property type="entry name" value="EGF_CA"/>
    <property type="match status" value="2"/>
</dbReference>
<dbReference type="SMART" id="SM00181">
    <property type="entry name" value="EGF"/>
    <property type="match status" value="2"/>
</dbReference>
<dbReference type="InParanoid" id="A0A1S3K2G6"/>
<organism evidence="8 9">
    <name type="scientific">Lingula anatina</name>
    <name type="common">Brachiopod</name>
    <name type="synonym">Lingula unguis</name>
    <dbReference type="NCBI Taxonomy" id="7574"/>
    <lineage>
        <taxon>Eukaryota</taxon>
        <taxon>Metazoa</taxon>
        <taxon>Spiralia</taxon>
        <taxon>Lophotrochozoa</taxon>
        <taxon>Brachiopoda</taxon>
        <taxon>Linguliformea</taxon>
        <taxon>Lingulata</taxon>
        <taxon>Lingulida</taxon>
        <taxon>Linguloidea</taxon>
        <taxon>Lingulidae</taxon>
        <taxon>Lingula</taxon>
    </lineage>
</organism>
<dbReference type="GeneID" id="106178260"/>
<keyword evidence="6" id="KW-0812">Transmembrane</keyword>
<reference evidence="9" key="1">
    <citation type="journal article" date="2015" name="Nat. Commun.">
        <title>The Lingula genome provides insights into brachiopod evolution and the origin of phosphate biomineralization.</title>
        <authorList>
            <person name="Luo Y.J."/>
            <person name="Takeuchi T."/>
            <person name="Koyanagi R."/>
            <person name="Yamada L."/>
            <person name="Kanda M."/>
            <person name="Khalturina M."/>
            <person name="Fujie M."/>
            <person name="Yamasaki S.I."/>
            <person name="Endo K."/>
            <person name="Satoh N."/>
        </authorList>
    </citation>
    <scope>NUCLEOTIDE SEQUENCE</scope>
</reference>